<organism evidence="2 3">
    <name type="scientific">Candidatus Azambacteria bacterium GW2011_GWA1_44_9</name>
    <dbReference type="NCBI Taxonomy" id="1618610"/>
    <lineage>
        <taxon>Bacteria</taxon>
        <taxon>Candidatus Azamiibacteriota</taxon>
    </lineage>
</organism>
<keyword evidence="1" id="KW-1133">Transmembrane helix</keyword>
<sequence>MDNLNVTSNQKIEFEDQYERPSGYYNQKKTSKIIALIIKFSGGHIKNEQQANYVLIIFAVAAIIISIILFSRLSPTSPKAVQFREDIPLELRKNLSPEVLETIPSKFK</sequence>
<evidence type="ECO:0000256" key="1">
    <source>
        <dbReference type="SAM" id="Phobius"/>
    </source>
</evidence>
<feature type="transmembrane region" description="Helical" evidence="1">
    <location>
        <begin position="51"/>
        <end position="70"/>
    </location>
</feature>
<dbReference type="Proteomes" id="UP000034595">
    <property type="component" value="Unassembled WGS sequence"/>
</dbReference>
<proteinExistence type="predicted"/>
<dbReference type="EMBL" id="LCJQ01000004">
    <property type="protein sequence ID" value="KKT81973.1"/>
    <property type="molecule type" value="Genomic_DNA"/>
</dbReference>
<reference evidence="2 3" key="1">
    <citation type="journal article" date="2015" name="Nature">
        <title>rRNA introns, odd ribosomes, and small enigmatic genomes across a large radiation of phyla.</title>
        <authorList>
            <person name="Brown C.T."/>
            <person name="Hug L.A."/>
            <person name="Thomas B.C."/>
            <person name="Sharon I."/>
            <person name="Castelle C.J."/>
            <person name="Singh A."/>
            <person name="Wilkins M.J."/>
            <person name="Williams K.H."/>
            <person name="Banfield J.F."/>
        </authorList>
    </citation>
    <scope>NUCLEOTIDE SEQUENCE [LARGE SCALE GENOMIC DNA]</scope>
</reference>
<accession>A0A0G1KEF1</accession>
<keyword evidence="1" id="KW-0472">Membrane</keyword>
<protein>
    <submittedName>
        <fullName evidence="2">Uncharacterized protein</fullName>
    </submittedName>
</protein>
<name>A0A0G1KEF1_9BACT</name>
<evidence type="ECO:0000313" key="3">
    <source>
        <dbReference type="Proteomes" id="UP000034595"/>
    </source>
</evidence>
<gene>
    <name evidence="2" type="ORF">UW78_C0004G0021</name>
</gene>
<comment type="caution">
    <text evidence="2">The sequence shown here is derived from an EMBL/GenBank/DDBJ whole genome shotgun (WGS) entry which is preliminary data.</text>
</comment>
<dbReference type="AlphaFoldDB" id="A0A0G1KEF1"/>
<evidence type="ECO:0000313" key="2">
    <source>
        <dbReference type="EMBL" id="KKT81973.1"/>
    </source>
</evidence>
<keyword evidence="1" id="KW-0812">Transmembrane</keyword>